<dbReference type="InterPro" id="IPR036388">
    <property type="entry name" value="WH-like_DNA-bd_sf"/>
</dbReference>
<accession>A0ABY3CL59</accession>
<dbReference type="RefSeq" id="WP_143387074.1">
    <property type="nucleotide sequence ID" value="NZ_VJZM01000010.1"/>
</dbReference>
<sequence>MAVNGNLLSYNCIGDKSVRFGKLNQLIPAIFNKVLANELKELVAFSLVERKRIRRSSFKSGIFLD</sequence>
<dbReference type="Pfam" id="PF01638">
    <property type="entry name" value="HxlR"/>
    <property type="match status" value="1"/>
</dbReference>
<gene>
    <name evidence="2" type="ORF">FNW12_08070</name>
</gene>
<protein>
    <submittedName>
        <fullName evidence="2">Winged helix-turn-helix transcriptional regulator</fullName>
    </submittedName>
</protein>
<proteinExistence type="predicted"/>
<reference evidence="2 3" key="1">
    <citation type="submission" date="2019-07" db="EMBL/GenBank/DDBJ databases">
        <title>Novel species of Flavobacterium.</title>
        <authorList>
            <person name="Liu Q."/>
            <person name="Xin Y.-H."/>
        </authorList>
    </citation>
    <scope>NUCLEOTIDE SEQUENCE [LARGE SCALE GENOMIC DNA]</scope>
    <source>
        <strain evidence="2 3">GSP39</strain>
    </source>
</reference>
<dbReference type="EMBL" id="VJZN01000011">
    <property type="protein sequence ID" value="TRX06541.1"/>
    <property type="molecule type" value="Genomic_DNA"/>
</dbReference>
<evidence type="ECO:0000259" key="1">
    <source>
        <dbReference type="Pfam" id="PF01638"/>
    </source>
</evidence>
<dbReference type="Gene3D" id="1.10.10.10">
    <property type="entry name" value="Winged helix-like DNA-binding domain superfamily/Winged helix DNA-binding domain"/>
    <property type="match status" value="1"/>
</dbReference>
<keyword evidence="3" id="KW-1185">Reference proteome</keyword>
<evidence type="ECO:0000313" key="3">
    <source>
        <dbReference type="Proteomes" id="UP000318528"/>
    </source>
</evidence>
<dbReference type="InterPro" id="IPR002577">
    <property type="entry name" value="HTH_HxlR"/>
</dbReference>
<dbReference type="Proteomes" id="UP000318528">
    <property type="component" value="Unassembled WGS sequence"/>
</dbReference>
<organism evidence="2 3">
    <name type="scientific">Flavobacterium gawalongense</name>
    <dbReference type="NCBI Taxonomy" id="2594432"/>
    <lineage>
        <taxon>Bacteria</taxon>
        <taxon>Pseudomonadati</taxon>
        <taxon>Bacteroidota</taxon>
        <taxon>Flavobacteriia</taxon>
        <taxon>Flavobacteriales</taxon>
        <taxon>Flavobacteriaceae</taxon>
        <taxon>Flavobacterium</taxon>
    </lineage>
</organism>
<feature type="domain" description="HTH hxlR-type" evidence="1">
    <location>
        <begin position="14"/>
        <end position="55"/>
    </location>
</feature>
<name>A0ABY3CL59_9FLAO</name>
<comment type="caution">
    <text evidence="2">The sequence shown here is derived from an EMBL/GenBank/DDBJ whole genome shotgun (WGS) entry which is preliminary data.</text>
</comment>
<evidence type="ECO:0000313" key="2">
    <source>
        <dbReference type="EMBL" id="TRX06541.1"/>
    </source>
</evidence>